<evidence type="ECO:0000256" key="3">
    <source>
        <dbReference type="ARBA" id="ARBA00022990"/>
    </source>
</evidence>
<feature type="region of interest" description="Disordered" evidence="6">
    <location>
        <begin position="276"/>
        <end position="295"/>
    </location>
</feature>
<accession>A0A6G0ZE26</accession>
<reference evidence="7 8" key="1">
    <citation type="submission" date="2019-08" db="EMBL/GenBank/DDBJ databases">
        <title>Whole genome of Aphis craccivora.</title>
        <authorList>
            <person name="Voronova N.V."/>
            <person name="Shulinski R.S."/>
            <person name="Bandarenka Y.V."/>
            <person name="Zhorov D.G."/>
            <person name="Warner D."/>
        </authorList>
    </citation>
    <scope>NUCLEOTIDE SEQUENCE [LARGE SCALE GENOMIC DNA]</scope>
    <source>
        <strain evidence="7">180601</strain>
        <tissue evidence="7">Whole Body</tissue>
    </source>
</reference>
<dbReference type="InterPro" id="IPR032675">
    <property type="entry name" value="LRR_dom_sf"/>
</dbReference>
<comment type="function">
    <text evidence="4">Potentially plays a role in the Ras signal transduction pathway. Capable of suppressing v-Ras transformation in vitro.</text>
</comment>
<evidence type="ECO:0000256" key="2">
    <source>
        <dbReference type="ARBA" id="ARBA00022737"/>
    </source>
</evidence>
<dbReference type="Pfam" id="PF00560">
    <property type="entry name" value="LRR_1"/>
    <property type="match status" value="3"/>
</dbReference>
<sequence>MENGPVSCLPTTPKMSKAKKVIEEALENQNPELDLADKGVVSFEEMPGLIDMHNITRITLSHNKIQKVPPGIANLTQLEMLNLFNNHIEELPVSLSSMPKLRILNVGMNRLDSLPRGFGAFAVLEVLDLTYNNLNESSLPGNFFMLGKTLRALYLGDNDFETIPPEIGQLKNLQILNFCFPQLVLRENDLIDIPKEIGYLPRLRELHIQANRLTVLPPELGNLDLFGNKSVLRMEFNPWVAPIADQLQVGVSHVIDYIRSETYRYLYNRHIAARGPPPPKLNDKTRKISRNRQYS</sequence>
<evidence type="ECO:0000313" key="7">
    <source>
        <dbReference type="EMBL" id="KAF0768952.1"/>
    </source>
</evidence>
<dbReference type="SMART" id="SM00369">
    <property type="entry name" value="LRR_TYP"/>
    <property type="match status" value="6"/>
</dbReference>
<proteinExistence type="predicted"/>
<dbReference type="InterPro" id="IPR050216">
    <property type="entry name" value="LRR_domain-containing"/>
</dbReference>
<dbReference type="InterPro" id="IPR025875">
    <property type="entry name" value="Leu-rich_rpt_4"/>
</dbReference>
<dbReference type="FunFam" id="3.80.10.10:FF:000034">
    <property type="entry name" value="Ras suppressor protein 1"/>
    <property type="match status" value="1"/>
</dbReference>
<dbReference type="FunFam" id="3.80.10.10:FF:000159">
    <property type="entry name" value="Ras suppressor protein 1"/>
    <property type="match status" value="1"/>
</dbReference>
<dbReference type="EMBL" id="VUJU01000668">
    <property type="protein sequence ID" value="KAF0768952.1"/>
    <property type="molecule type" value="Genomic_DNA"/>
</dbReference>
<dbReference type="Gene3D" id="3.80.10.10">
    <property type="entry name" value="Ribonuclease Inhibitor"/>
    <property type="match status" value="2"/>
</dbReference>
<evidence type="ECO:0000256" key="5">
    <source>
        <dbReference type="ARBA" id="ARBA00069437"/>
    </source>
</evidence>
<dbReference type="AlphaFoldDB" id="A0A6G0ZE26"/>
<evidence type="ECO:0000256" key="4">
    <source>
        <dbReference type="ARBA" id="ARBA00053823"/>
    </source>
</evidence>
<comment type="caution">
    <text evidence="7">The sequence shown here is derived from an EMBL/GenBank/DDBJ whole genome shotgun (WGS) entry which is preliminary data.</text>
</comment>
<keyword evidence="3" id="KW-0007">Acetylation</keyword>
<dbReference type="InterPro" id="IPR003591">
    <property type="entry name" value="Leu-rich_rpt_typical-subtyp"/>
</dbReference>
<evidence type="ECO:0000313" key="8">
    <source>
        <dbReference type="Proteomes" id="UP000478052"/>
    </source>
</evidence>
<name>A0A6G0ZE26_APHCR</name>
<dbReference type="OrthoDB" id="676979at2759"/>
<dbReference type="GO" id="GO:0005737">
    <property type="term" value="C:cytoplasm"/>
    <property type="evidence" value="ECO:0007669"/>
    <property type="project" value="TreeGrafter"/>
</dbReference>
<gene>
    <name evidence="7" type="ORF">FWK35_00001022</name>
</gene>
<dbReference type="Proteomes" id="UP000478052">
    <property type="component" value="Unassembled WGS sequence"/>
</dbReference>
<organism evidence="7 8">
    <name type="scientific">Aphis craccivora</name>
    <name type="common">Cowpea aphid</name>
    <dbReference type="NCBI Taxonomy" id="307492"/>
    <lineage>
        <taxon>Eukaryota</taxon>
        <taxon>Metazoa</taxon>
        <taxon>Ecdysozoa</taxon>
        <taxon>Arthropoda</taxon>
        <taxon>Hexapoda</taxon>
        <taxon>Insecta</taxon>
        <taxon>Pterygota</taxon>
        <taxon>Neoptera</taxon>
        <taxon>Paraneoptera</taxon>
        <taxon>Hemiptera</taxon>
        <taxon>Sternorrhyncha</taxon>
        <taxon>Aphidomorpha</taxon>
        <taxon>Aphidoidea</taxon>
        <taxon>Aphididae</taxon>
        <taxon>Aphidini</taxon>
        <taxon>Aphis</taxon>
        <taxon>Aphis</taxon>
    </lineage>
</organism>
<dbReference type="PANTHER" id="PTHR48051">
    <property type="match status" value="1"/>
</dbReference>
<dbReference type="InterPro" id="IPR001611">
    <property type="entry name" value="Leu-rich_rpt"/>
</dbReference>
<evidence type="ECO:0000256" key="6">
    <source>
        <dbReference type="SAM" id="MobiDB-lite"/>
    </source>
</evidence>
<keyword evidence="2" id="KW-0677">Repeat</keyword>
<keyword evidence="1" id="KW-0433">Leucine-rich repeat</keyword>
<dbReference type="SMART" id="SM00364">
    <property type="entry name" value="LRR_BAC"/>
    <property type="match status" value="3"/>
</dbReference>
<dbReference type="Pfam" id="PF12799">
    <property type="entry name" value="LRR_4"/>
    <property type="match status" value="1"/>
</dbReference>
<dbReference type="PROSITE" id="PS51450">
    <property type="entry name" value="LRR"/>
    <property type="match status" value="1"/>
</dbReference>
<protein>
    <recommendedName>
        <fullName evidence="5">Ras suppressor protein 1</fullName>
    </recommendedName>
</protein>
<keyword evidence="8" id="KW-1185">Reference proteome</keyword>
<dbReference type="PANTHER" id="PTHR48051:SF1">
    <property type="entry name" value="RAS SUPPRESSOR PROTEIN 1"/>
    <property type="match status" value="1"/>
</dbReference>
<evidence type="ECO:0000256" key="1">
    <source>
        <dbReference type="ARBA" id="ARBA00022614"/>
    </source>
</evidence>
<dbReference type="GO" id="GO:0007165">
    <property type="term" value="P:signal transduction"/>
    <property type="evidence" value="ECO:0007669"/>
    <property type="project" value="UniProtKB-ARBA"/>
</dbReference>
<dbReference type="SUPFAM" id="SSF52058">
    <property type="entry name" value="L domain-like"/>
    <property type="match status" value="1"/>
</dbReference>